<reference evidence="1" key="1">
    <citation type="submission" date="2020-04" db="EMBL/GenBank/DDBJ databases">
        <authorList>
            <person name="Chiriac C."/>
            <person name="Salcher M."/>
            <person name="Ghai R."/>
            <person name="Kavagutti S V."/>
        </authorList>
    </citation>
    <scope>NUCLEOTIDE SEQUENCE</scope>
</reference>
<accession>A0A6J5M1C2</accession>
<protein>
    <submittedName>
        <fullName evidence="1">Uncharacterized protein</fullName>
    </submittedName>
</protein>
<organism evidence="1">
    <name type="scientific">uncultured Caudovirales phage</name>
    <dbReference type="NCBI Taxonomy" id="2100421"/>
    <lineage>
        <taxon>Viruses</taxon>
        <taxon>Duplodnaviria</taxon>
        <taxon>Heunggongvirae</taxon>
        <taxon>Uroviricota</taxon>
        <taxon>Caudoviricetes</taxon>
        <taxon>Peduoviridae</taxon>
        <taxon>Maltschvirus</taxon>
        <taxon>Maltschvirus maltsch</taxon>
    </lineage>
</organism>
<name>A0A6J5M1C2_9CAUD</name>
<proteinExistence type="predicted"/>
<evidence type="ECO:0000313" key="1">
    <source>
        <dbReference type="EMBL" id="CAB4140051.1"/>
    </source>
</evidence>
<sequence length="81" mass="9048">MTNEENDVVKEIRELLHPTDYTHAMDLRGESIGDVCVCGGDVFHALVAFDEGEICFYFLDGECANCGSMVTLPHPKHEDFI</sequence>
<gene>
    <name evidence="1" type="ORF">UFOVP404_16</name>
</gene>
<dbReference type="EMBL" id="LR796377">
    <property type="protein sequence ID" value="CAB4140051.1"/>
    <property type="molecule type" value="Genomic_DNA"/>
</dbReference>